<name>A0A6G5A8Y3_RHIMP</name>
<dbReference type="EMBL" id="GIKN01005178">
    <property type="protein sequence ID" value="NIE47451.1"/>
    <property type="molecule type" value="Transcribed_RNA"/>
</dbReference>
<reference evidence="1" key="1">
    <citation type="submission" date="2020-03" db="EMBL/GenBank/DDBJ databases">
        <title>A transcriptome and proteome of the tick Rhipicephalus microplus shaped by the genetic composition of its hosts and developmental stage.</title>
        <authorList>
            <person name="Garcia G.R."/>
            <person name="Ribeiro J.M.C."/>
            <person name="Maruyama S.R."/>
            <person name="Gardinasse L.G."/>
            <person name="Nelson K."/>
            <person name="Ferreira B.R."/>
            <person name="Andrade T.G."/>
            <person name="Santos I.K.F.M."/>
        </authorList>
    </citation>
    <scope>NUCLEOTIDE SEQUENCE</scope>
    <source>
        <strain evidence="1">NSGR</strain>
        <tissue evidence="1">Salivary glands</tissue>
    </source>
</reference>
<dbReference type="AlphaFoldDB" id="A0A6G5A8Y3"/>
<organism evidence="1">
    <name type="scientific">Rhipicephalus microplus</name>
    <name type="common">Cattle tick</name>
    <name type="synonym">Boophilus microplus</name>
    <dbReference type="NCBI Taxonomy" id="6941"/>
    <lineage>
        <taxon>Eukaryota</taxon>
        <taxon>Metazoa</taxon>
        <taxon>Ecdysozoa</taxon>
        <taxon>Arthropoda</taxon>
        <taxon>Chelicerata</taxon>
        <taxon>Arachnida</taxon>
        <taxon>Acari</taxon>
        <taxon>Parasitiformes</taxon>
        <taxon>Ixodida</taxon>
        <taxon>Ixodoidea</taxon>
        <taxon>Ixodidae</taxon>
        <taxon>Rhipicephalinae</taxon>
        <taxon>Rhipicephalus</taxon>
        <taxon>Boophilus</taxon>
    </lineage>
</organism>
<accession>A0A6G5A8Y3</accession>
<proteinExistence type="predicted"/>
<sequence>MEGPTPETRRVHHGAAFKRKVIVCAETDGNRAASRPFGVPETCVWDWRKQKQKIVDSKASHKGFSGPQQGRFPQIKELLGEYVLEQRATQRPVAIELLQVRAMQLALEKGLMRSQFKVSRC</sequence>
<protein>
    <submittedName>
        <fullName evidence="1">Putative pogo transposable element</fullName>
    </submittedName>
</protein>
<evidence type="ECO:0000313" key="1">
    <source>
        <dbReference type="EMBL" id="NIE47451.1"/>
    </source>
</evidence>